<reference evidence="1" key="1">
    <citation type="journal article" date="2014" name="Genome Biol. Evol.">
        <title>Pangenome evidence for extensive interdomain horizontal transfer affecting lineage core and shell genes in uncultured planktonic thaumarchaeota and euryarchaeota.</title>
        <authorList>
            <person name="Deschamps P."/>
            <person name="Zivanovic Y."/>
            <person name="Moreira D."/>
            <person name="Rodriguez-Valera F."/>
            <person name="Lopez-Garcia P."/>
        </authorList>
    </citation>
    <scope>NUCLEOTIDE SEQUENCE</scope>
</reference>
<accession>A0A075HJB0</accession>
<dbReference type="AlphaFoldDB" id="A0A075HJB0"/>
<dbReference type="EMBL" id="KF901002">
    <property type="protein sequence ID" value="AIF14497.1"/>
    <property type="molecule type" value="Genomic_DNA"/>
</dbReference>
<organism evidence="1">
    <name type="scientific">uncultured marine group II/III euryarchaeote KM3_67_D09</name>
    <dbReference type="NCBI Taxonomy" id="1456483"/>
    <lineage>
        <taxon>Archaea</taxon>
        <taxon>Methanobacteriati</taxon>
        <taxon>Methanobacteriota</taxon>
        <taxon>environmental samples</taxon>
    </lineage>
</organism>
<proteinExistence type="predicted"/>
<protein>
    <recommendedName>
        <fullName evidence="2">AttH domain-containing protein</fullName>
    </recommendedName>
</protein>
<evidence type="ECO:0008006" key="2">
    <source>
        <dbReference type="Google" id="ProtNLM"/>
    </source>
</evidence>
<evidence type="ECO:0000313" key="1">
    <source>
        <dbReference type="EMBL" id="AIF14497.1"/>
    </source>
</evidence>
<sequence>MFRSELIHMMDSIQGNFRDFWRFDILPPLNRLSWWWWWVLVLVPDPVHPTRSRQLMVLWSSKETSAIRVSGHWWVPKARMLVDEDGGTVMSGMVCAWWYDGENMYEPLLMTECRMAAIDDKHPLWPAEAGEGGEGAGAVIPLTTEDLTFGLRPGKKAFWLNLTSDPAKVEEGAPKEFKVEMTPWWERPSSAKYKNNVYALDMGYDILRVHGLKAKVKIDGEEVEGSAYIQKVGVQAPSFPWFWGMLHFDDGSYIDWFLPHASPSFTMMDDAPWSPRDFFRWPNIGTGIFHDAKRDRTENFKRCTVELNRQEGEDALRDEKGNLLPRFLVKVWNGRTQVSIHVRATSRARWIFDQPTRAGFVSHLTYNEYPLEVEKIAILDEQGLRTFEDYEWIRGNAEHAWGILN</sequence>
<name>A0A075HJB0_9EURY</name>